<dbReference type="PROSITE" id="PS00758">
    <property type="entry name" value="ARGE_DAPE_CPG2_1"/>
    <property type="match status" value="1"/>
</dbReference>
<evidence type="ECO:0000256" key="10">
    <source>
        <dbReference type="PIRSR" id="PIRSR036696-2"/>
    </source>
</evidence>
<feature type="active site" description="Proton acceptor" evidence="9">
    <location>
        <position position="149"/>
    </location>
</feature>
<feature type="binding site" evidence="10">
    <location>
        <position position="177"/>
    </location>
    <ligand>
        <name>Zn(2+)</name>
        <dbReference type="ChEBI" id="CHEBI:29105"/>
        <label>1</label>
    </ligand>
</feature>
<organism evidence="12 13">
    <name type="scientific">Tetragonisca angustula</name>
    <dbReference type="NCBI Taxonomy" id="166442"/>
    <lineage>
        <taxon>Eukaryota</taxon>
        <taxon>Metazoa</taxon>
        <taxon>Ecdysozoa</taxon>
        <taxon>Arthropoda</taxon>
        <taxon>Hexapoda</taxon>
        <taxon>Insecta</taxon>
        <taxon>Pterygota</taxon>
        <taxon>Neoptera</taxon>
        <taxon>Endopterygota</taxon>
        <taxon>Hymenoptera</taxon>
        <taxon>Apocrita</taxon>
        <taxon>Aculeata</taxon>
        <taxon>Apoidea</taxon>
        <taxon>Anthophila</taxon>
        <taxon>Apidae</taxon>
        <taxon>Tetragonisca</taxon>
    </lineage>
</organism>
<evidence type="ECO:0000313" key="12">
    <source>
        <dbReference type="EMBL" id="KAK9298968.1"/>
    </source>
</evidence>
<dbReference type="InterPro" id="IPR036264">
    <property type="entry name" value="Bact_exopeptidase_dim_dom"/>
</dbReference>
<dbReference type="PANTHER" id="PTHR45892:SF1">
    <property type="entry name" value="AMINOACYLASE-1"/>
    <property type="match status" value="1"/>
</dbReference>
<evidence type="ECO:0000256" key="9">
    <source>
        <dbReference type="PIRSR" id="PIRSR036696-1"/>
    </source>
</evidence>
<feature type="binding site" evidence="10">
    <location>
        <position position="374"/>
    </location>
    <ligand>
        <name>Zn(2+)</name>
        <dbReference type="ChEBI" id="CHEBI:29105"/>
        <label>2</label>
    </ligand>
</feature>
<dbReference type="GO" id="GO:0004046">
    <property type="term" value="F:aminoacylase activity"/>
    <property type="evidence" value="ECO:0007669"/>
    <property type="project" value="UniProtKB-EC"/>
</dbReference>
<dbReference type="InterPro" id="IPR052083">
    <property type="entry name" value="Aminoacylase-1_M20A"/>
</dbReference>
<dbReference type="GO" id="GO:0005737">
    <property type="term" value="C:cytoplasm"/>
    <property type="evidence" value="ECO:0007669"/>
    <property type="project" value="UniProtKB-SubCell"/>
</dbReference>
<evidence type="ECO:0000256" key="7">
    <source>
        <dbReference type="ARBA" id="ARBA00022833"/>
    </source>
</evidence>
<dbReference type="Pfam" id="PF07687">
    <property type="entry name" value="M20_dimer"/>
    <property type="match status" value="1"/>
</dbReference>
<evidence type="ECO:0000256" key="5">
    <source>
        <dbReference type="ARBA" id="ARBA00022723"/>
    </source>
</evidence>
<reference evidence="12 13" key="1">
    <citation type="submission" date="2024-05" db="EMBL/GenBank/DDBJ databases">
        <title>The nuclear and mitochondrial genome assemblies of Tetragonisca angustula (Apidae: Meliponini), a tiny yet remarkable pollinator in the Neotropics.</title>
        <authorList>
            <person name="Ferrari R."/>
            <person name="Ricardo P.C."/>
            <person name="Dias F.C."/>
            <person name="Araujo N.S."/>
            <person name="Soares D.O."/>
            <person name="Zhou Q.-S."/>
            <person name="Zhu C.-D."/>
            <person name="Coutinho L."/>
            <person name="Airas M.C."/>
            <person name="Batista T.M."/>
        </authorList>
    </citation>
    <scope>NUCLEOTIDE SEQUENCE [LARGE SCALE GENOMIC DNA]</scope>
    <source>
        <strain evidence="12">ASF017062</strain>
        <tissue evidence="12">Abdomen</tissue>
    </source>
</reference>
<feature type="binding site" evidence="10">
    <location>
        <position position="82"/>
    </location>
    <ligand>
        <name>Zn(2+)</name>
        <dbReference type="ChEBI" id="CHEBI:29105"/>
        <label>1</label>
    </ligand>
</feature>
<dbReference type="Gene3D" id="3.30.70.360">
    <property type="match status" value="1"/>
</dbReference>
<feature type="binding site" evidence="10">
    <location>
        <position position="150"/>
    </location>
    <ligand>
        <name>Zn(2+)</name>
        <dbReference type="ChEBI" id="CHEBI:29105"/>
        <label>2</label>
    </ligand>
</feature>
<protein>
    <recommendedName>
        <fullName evidence="3">N-acyl-aliphatic-L-amino acid amidohydrolase</fullName>
        <ecNumber evidence="3">3.5.1.14</ecNumber>
    </recommendedName>
    <alternativeName>
        <fullName evidence="8">N-acyl-L-amino-acid amidohydrolase</fullName>
    </alternativeName>
</protein>
<dbReference type="Proteomes" id="UP001432146">
    <property type="component" value="Unassembled WGS sequence"/>
</dbReference>
<feature type="active site" evidence="9">
    <location>
        <position position="84"/>
    </location>
</feature>
<dbReference type="Pfam" id="PF01546">
    <property type="entry name" value="Peptidase_M20"/>
    <property type="match status" value="1"/>
</dbReference>
<dbReference type="CDD" id="cd05646">
    <property type="entry name" value="M20_AcylaseI_like"/>
    <property type="match status" value="1"/>
</dbReference>
<keyword evidence="7 10" id="KW-0862">Zinc</keyword>
<dbReference type="EMBL" id="JAWNGG020000159">
    <property type="protein sequence ID" value="KAK9298968.1"/>
    <property type="molecule type" value="Genomic_DNA"/>
</dbReference>
<evidence type="ECO:0000256" key="8">
    <source>
        <dbReference type="ARBA" id="ARBA00029656"/>
    </source>
</evidence>
<keyword evidence="6" id="KW-0378">Hydrolase</keyword>
<evidence type="ECO:0000256" key="4">
    <source>
        <dbReference type="ARBA" id="ARBA00022490"/>
    </source>
</evidence>
<feature type="binding site" evidence="10">
    <location>
        <position position="115"/>
    </location>
    <ligand>
        <name>Zn(2+)</name>
        <dbReference type="ChEBI" id="CHEBI:29105"/>
        <label>1</label>
    </ligand>
</feature>
<dbReference type="SUPFAM" id="SSF53187">
    <property type="entry name" value="Zn-dependent exopeptidases"/>
    <property type="match status" value="1"/>
</dbReference>
<evidence type="ECO:0000256" key="3">
    <source>
        <dbReference type="ARBA" id="ARBA00011913"/>
    </source>
</evidence>
<dbReference type="FunFam" id="3.40.630.10:FF:000019">
    <property type="entry name" value="Aminoacylase 1"/>
    <property type="match status" value="1"/>
</dbReference>
<evidence type="ECO:0000256" key="1">
    <source>
        <dbReference type="ARBA" id="ARBA00004496"/>
    </source>
</evidence>
<dbReference type="PANTHER" id="PTHR45892">
    <property type="entry name" value="AMINOACYLASE-1"/>
    <property type="match status" value="1"/>
</dbReference>
<feature type="binding site" evidence="10">
    <location>
        <position position="115"/>
    </location>
    <ligand>
        <name>Zn(2+)</name>
        <dbReference type="ChEBI" id="CHEBI:29105"/>
        <label>2</label>
    </ligand>
</feature>
<dbReference type="GO" id="GO:0046872">
    <property type="term" value="F:metal ion binding"/>
    <property type="evidence" value="ECO:0007669"/>
    <property type="project" value="UniProtKB-KW"/>
</dbReference>
<comment type="cofactor">
    <cofactor evidence="10">
        <name>Zn(2+)</name>
        <dbReference type="ChEBI" id="CHEBI:29105"/>
    </cofactor>
    <text evidence="10">Binds 2 Zn(2+) ions per subunit.</text>
</comment>
<evidence type="ECO:0000256" key="6">
    <source>
        <dbReference type="ARBA" id="ARBA00022801"/>
    </source>
</evidence>
<evidence type="ECO:0000259" key="11">
    <source>
        <dbReference type="Pfam" id="PF07687"/>
    </source>
</evidence>
<sequence>MSSSSKDGQLDATAVENFREYLRIPSVQPNVNYDDCVTFLRKQAESLDLPLKIFYIQANKPIVVITWLGTEPEKSSILLNSHMDVVPVFEDKWTYPPFSAHLDAEGNIYARGSQDMKCVGIQYLEAIRRLKLAKQHFKRTIHISFVPDEEIGGFFGMKDFVPTKNFEGLNIGFALDEGVASPEELFYMFNGERAIWHVEVECQGTPGHGSILHDNTAGEKIRVIIDRFMDFRAKEKEKLKDPEKQLGDVTTINLTQLKGGVQTNVVPTSLTAIFDIRIDPSIDHTEFEDMIKKWCEEAGTDVTYSFEQKDPKIENTKLDNSNPFWLAFKKACDDLKIKLQIGIFPGGTDSRYIRQAGIPSIGFSPMNKTKILLHDHNEYLNKDIFLKGIEIYMKIIPAVANS</sequence>
<dbReference type="InterPro" id="IPR011650">
    <property type="entry name" value="Peptidase_M20_dimer"/>
</dbReference>
<dbReference type="Gene3D" id="3.40.630.10">
    <property type="entry name" value="Zn peptidases"/>
    <property type="match status" value="1"/>
</dbReference>
<keyword evidence="5 10" id="KW-0479">Metal-binding</keyword>
<proteinExistence type="inferred from homology"/>
<dbReference type="GO" id="GO:0006520">
    <property type="term" value="P:amino acid metabolic process"/>
    <property type="evidence" value="ECO:0007669"/>
    <property type="project" value="InterPro"/>
</dbReference>
<comment type="similarity">
    <text evidence="2">Belongs to the peptidase M20A family.</text>
</comment>
<keyword evidence="13" id="KW-1185">Reference proteome</keyword>
<dbReference type="FunFam" id="1.10.150.900:FF:000001">
    <property type="entry name" value="Aminoacylase-1, putative"/>
    <property type="match status" value="1"/>
</dbReference>
<dbReference type="AlphaFoldDB" id="A0AAW0ZN03"/>
<dbReference type="Gene3D" id="1.10.150.900">
    <property type="match status" value="1"/>
</dbReference>
<dbReference type="SUPFAM" id="SSF55031">
    <property type="entry name" value="Bacterial exopeptidase dimerisation domain"/>
    <property type="match status" value="1"/>
</dbReference>
<evidence type="ECO:0000256" key="2">
    <source>
        <dbReference type="ARBA" id="ARBA00006247"/>
    </source>
</evidence>
<dbReference type="PIRSF" id="PIRSF036696">
    <property type="entry name" value="ACY-1"/>
    <property type="match status" value="1"/>
</dbReference>
<accession>A0AAW0ZN03</accession>
<dbReference type="PROSITE" id="PS00759">
    <property type="entry name" value="ARGE_DAPE_CPG2_2"/>
    <property type="match status" value="1"/>
</dbReference>
<comment type="caution">
    <text evidence="12">The sequence shown here is derived from an EMBL/GenBank/DDBJ whole genome shotgun (WGS) entry which is preliminary data.</text>
</comment>
<dbReference type="FunFam" id="3.30.70.360:FF:000005">
    <property type="entry name" value="Putative Aminoacylase-1"/>
    <property type="match status" value="1"/>
</dbReference>
<dbReference type="InterPro" id="IPR001261">
    <property type="entry name" value="ArgE/DapE_CS"/>
</dbReference>
<name>A0AAW0ZN03_9HYME</name>
<dbReference type="InterPro" id="IPR002933">
    <property type="entry name" value="Peptidase_M20"/>
</dbReference>
<evidence type="ECO:0000313" key="13">
    <source>
        <dbReference type="Proteomes" id="UP001432146"/>
    </source>
</evidence>
<keyword evidence="4" id="KW-0963">Cytoplasm</keyword>
<dbReference type="EC" id="3.5.1.14" evidence="3"/>
<comment type="subcellular location">
    <subcellularLocation>
        <location evidence="1">Cytoplasm</location>
    </subcellularLocation>
</comment>
<dbReference type="InterPro" id="IPR010159">
    <property type="entry name" value="N-acyl_aa_amidohydrolase"/>
</dbReference>
<gene>
    <name evidence="12" type="ORF">QLX08_007882</name>
</gene>
<feature type="domain" description="Peptidase M20 dimerisation" evidence="11">
    <location>
        <begin position="191"/>
        <end position="299"/>
    </location>
</feature>
<dbReference type="NCBIfam" id="TIGR01880">
    <property type="entry name" value="Ac-peptdase-euk"/>
    <property type="match status" value="1"/>
</dbReference>